<feature type="transmembrane region" description="Helical" evidence="1">
    <location>
        <begin position="40"/>
        <end position="58"/>
    </location>
</feature>
<feature type="transmembrane region" description="Helical" evidence="1">
    <location>
        <begin position="12"/>
        <end position="28"/>
    </location>
</feature>
<protein>
    <recommendedName>
        <fullName evidence="4">Glycosyltransferase RgtA/B/C/D-like domain-containing protein</fullName>
    </recommendedName>
</protein>
<feature type="transmembrane region" description="Helical" evidence="1">
    <location>
        <begin position="370"/>
        <end position="388"/>
    </location>
</feature>
<keyword evidence="3" id="KW-1185">Reference proteome</keyword>
<evidence type="ECO:0008006" key="4">
    <source>
        <dbReference type="Google" id="ProtNLM"/>
    </source>
</evidence>
<feature type="transmembrane region" description="Helical" evidence="1">
    <location>
        <begin position="394"/>
        <end position="412"/>
    </location>
</feature>
<feature type="transmembrane region" description="Helical" evidence="1">
    <location>
        <begin position="129"/>
        <end position="148"/>
    </location>
</feature>
<dbReference type="Gene3D" id="2.60.120.260">
    <property type="entry name" value="Galactose-binding domain-like"/>
    <property type="match status" value="1"/>
</dbReference>
<organism evidence="2 3">
    <name type="scientific">Acidiluteibacter ferrifornacis</name>
    <dbReference type="NCBI Taxonomy" id="2692424"/>
    <lineage>
        <taxon>Bacteria</taxon>
        <taxon>Pseudomonadati</taxon>
        <taxon>Bacteroidota</taxon>
        <taxon>Flavobacteriia</taxon>
        <taxon>Flavobacteriales</taxon>
        <taxon>Cryomorphaceae</taxon>
        <taxon>Acidiluteibacter</taxon>
    </lineage>
</organism>
<gene>
    <name evidence="2" type="ORF">GQN54_02295</name>
</gene>
<keyword evidence="1" id="KW-1133">Transmembrane helix</keyword>
<dbReference type="EMBL" id="WWNE01000003">
    <property type="protein sequence ID" value="NBG64930.1"/>
    <property type="molecule type" value="Genomic_DNA"/>
</dbReference>
<proteinExistence type="predicted"/>
<feature type="transmembrane region" description="Helical" evidence="1">
    <location>
        <begin position="160"/>
        <end position="177"/>
    </location>
</feature>
<feature type="transmembrane region" description="Helical" evidence="1">
    <location>
        <begin position="261"/>
        <end position="282"/>
    </location>
</feature>
<keyword evidence="1" id="KW-0812">Transmembrane</keyword>
<dbReference type="RefSeq" id="WP_160631542.1">
    <property type="nucleotide sequence ID" value="NZ_WWNE01000003.1"/>
</dbReference>
<evidence type="ECO:0000256" key="1">
    <source>
        <dbReference type="SAM" id="Phobius"/>
    </source>
</evidence>
<sequence>MKSKINFLSSKSIAIVISIVIVIVHFILRKYNYQNFHNVLGWDVLAYYLYLPFTFIHGDPGMTDQNIIKYIFDNYQPSGTFYQAYPIGNGNWSPMYTLGYAILYFPFFIVGHIWALFSSYPADGFSYPYQFSIANGVLTYIIGGVFAIRKSLTHFFSDKITSIVLVCMLLGTTFFHEAVIDEVGPHAMMFAGFATALLLTIKWHKNPQSKTAFLLGLVIGLCILARGSGIFVVFVPLLWNIHDKASLIEKLELVWEKRKHLLFLMIGLFVFPMIQIVYWKLITGDFIFNTYKVTPGFDWLQPHFQKVFFSYKKGWLLYTPIISFALLGLYSMIKQNKQISFAVITFVLINIYVISSWGTWWQGGSFGSRYFVESYAILAIPFGYFTQAILHKRILKYTFILLASFFVFLNLFQTWQFNNFLFDGYSMTKEYYWRIFLKTEVTDEDRKYREIIRDFAPVDVFNNKEDYNKRTAAFLNFEDVNFIDFNRDYIDSTVSVSGNNSFKITPEAIYGPTYKIPYHHLTQNEHAYMTVSFDYYAQHDIAESSAFLIVEMDHNNGQYVEKRRAWNLRDFEHKTGEWNTISVDYLTPYPLSMTNDVFKIYVYLDGDKAINIDNFKVDVYERKW</sequence>
<accession>A0A6N9NI87</accession>
<feature type="transmembrane region" description="Helical" evidence="1">
    <location>
        <begin position="213"/>
        <end position="241"/>
    </location>
</feature>
<feature type="transmembrane region" description="Helical" evidence="1">
    <location>
        <begin position="98"/>
        <end position="117"/>
    </location>
</feature>
<dbReference type="Proteomes" id="UP000470771">
    <property type="component" value="Unassembled WGS sequence"/>
</dbReference>
<feature type="transmembrane region" description="Helical" evidence="1">
    <location>
        <begin position="339"/>
        <end position="358"/>
    </location>
</feature>
<evidence type="ECO:0000313" key="2">
    <source>
        <dbReference type="EMBL" id="NBG64930.1"/>
    </source>
</evidence>
<reference evidence="2 3" key="1">
    <citation type="submission" date="2019-12" db="EMBL/GenBank/DDBJ databases">
        <authorList>
            <person name="Zhao J."/>
        </authorList>
    </citation>
    <scope>NUCLEOTIDE SEQUENCE [LARGE SCALE GENOMIC DNA]</scope>
    <source>
        <strain evidence="2 3">S-15</strain>
    </source>
</reference>
<keyword evidence="1" id="KW-0472">Membrane</keyword>
<feature type="transmembrane region" description="Helical" evidence="1">
    <location>
        <begin position="315"/>
        <end position="333"/>
    </location>
</feature>
<dbReference type="AlphaFoldDB" id="A0A6N9NI87"/>
<name>A0A6N9NI87_9FLAO</name>
<evidence type="ECO:0000313" key="3">
    <source>
        <dbReference type="Proteomes" id="UP000470771"/>
    </source>
</evidence>
<comment type="caution">
    <text evidence="2">The sequence shown here is derived from an EMBL/GenBank/DDBJ whole genome shotgun (WGS) entry which is preliminary data.</text>
</comment>